<feature type="region of interest" description="Disordered" evidence="1">
    <location>
        <begin position="801"/>
        <end position="861"/>
    </location>
</feature>
<feature type="compositionally biased region" description="Basic and acidic residues" evidence="1">
    <location>
        <begin position="346"/>
        <end position="391"/>
    </location>
</feature>
<feature type="region of interest" description="Disordered" evidence="1">
    <location>
        <begin position="153"/>
        <end position="456"/>
    </location>
</feature>
<sequence>MAGRRRSPRVQQGGSAWTGSIQQELIEKLWVAILTYDSSSSSSAEAASQPEAKCEETESDESSESDEDDEDVDLSDGDGGYALVNRCDLFSVAARQMQENEEKATLASKNDDGEQKLTKGQAQAEARMSTSLLEDEKIDRPLPRPISLSLRNVSSKPTKIPQLSPLSPTISSTAGCSRGATGADSSDVFSPKSYSLTTVTPSKKFTSKIPLSPSLRRKMLQPRDRLASDPTPKSLTVKAQSNEIATRYRRSLTPDPKPFKQRPRAISTHKAAAMVGSTGGRENGCKISRTGSGWSKNKNSRADGYKIDSSNTSRNSFKGKIESDKNSKIKQTREAGNTSNAQKPVQEAKSRVPDIPKRIEQRLSPKPSERRLPAKLRKDENDSPVKRRPETNAEQPRQTPNKNEKQQRTYAKSTSGSQIKQRTRQQCTSNEQETNSRRTTDPPEEDTGSSCAASAGKPEAECMKPSCLESCLKEAILGVLQGLPEGWILVPDHTAELFSSLTSVVDSFPRPLHAHIRVVEAIMDAHARRPCSKGEIPALNNAHLLLYIALKLCCVRGQLQKHENEENGQVPPDRPVTENGTQSQIVDGRLTRIGDSNVADVEWIKEHKSLVVKILTEILECEGSFDRLMMCLLLGSRAPGRGSGWYCEGETENEKVLDLRFVLDHARFLPGCRVSEVVSAPLWSCGSTPVVVAALAESPRLVLTLLQYGAGGSTLNYYLYSKCYTDGVYLSIAYLVRKLEGQFREIYAAPEQLQPAAEEDFEDQHQEASESSCMPKDDLLVLAGNSPTATCLSSQSLTTMDSLSLQVPPPSRPSSPAQVPSRPRQRVPLRRPLSASPLLLLRPAHPRPPRPRRLQERPEIT</sequence>
<reference evidence="2 3" key="1">
    <citation type="submission" date="2018-04" db="EMBL/GenBank/DDBJ databases">
        <authorList>
            <person name="Zhang X."/>
            <person name="Yuan J."/>
            <person name="Li F."/>
            <person name="Xiang J."/>
        </authorList>
    </citation>
    <scope>NUCLEOTIDE SEQUENCE [LARGE SCALE GENOMIC DNA]</scope>
    <source>
        <tissue evidence="2">Muscle</tissue>
    </source>
</reference>
<comment type="caution">
    <text evidence="2">The sequence shown here is derived from an EMBL/GenBank/DDBJ whole genome shotgun (WGS) entry which is preliminary data.</text>
</comment>
<reference evidence="2 3" key="2">
    <citation type="submission" date="2019-01" db="EMBL/GenBank/DDBJ databases">
        <title>The decoding of complex shrimp genome reveals the adaptation for benthos swimmer, frequently molting mechanism and breeding impact on genome.</title>
        <authorList>
            <person name="Sun Y."/>
            <person name="Gao Y."/>
            <person name="Yu Y."/>
        </authorList>
    </citation>
    <scope>NUCLEOTIDE SEQUENCE [LARGE SCALE GENOMIC DNA]</scope>
    <source>
        <tissue evidence="2">Muscle</tissue>
    </source>
</reference>
<feature type="compositionally biased region" description="Polar residues" evidence="1">
    <location>
        <begin position="392"/>
        <end position="401"/>
    </location>
</feature>
<dbReference type="Proteomes" id="UP000283509">
    <property type="component" value="Unassembled WGS sequence"/>
</dbReference>
<evidence type="ECO:0000313" key="2">
    <source>
        <dbReference type="EMBL" id="ROT85745.1"/>
    </source>
</evidence>
<feature type="region of interest" description="Disordered" evidence="1">
    <location>
        <begin position="98"/>
        <end position="140"/>
    </location>
</feature>
<feature type="compositionally biased region" description="Low complexity" evidence="1">
    <location>
        <begin position="830"/>
        <end position="843"/>
    </location>
</feature>
<protein>
    <submittedName>
        <fullName evidence="2">Uncharacterized protein</fullName>
    </submittedName>
</protein>
<dbReference type="AlphaFoldDB" id="A0A3R7MTS3"/>
<feature type="compositionally biased region" description="Polar residues" evidence="1">
    <location>
        <begin position="183"/>
        <end position="204"/>
    </location>
</feature>
<feature type="compositionally biased region" description="Polar residues" evidence="1">
    <location>
        <begin position="164"/>
        <end position="175"/>
    </location>
</feature>
<organism evidence="2 3">
    <name type="scientific">Penaeus vannamei</name>
    <name type="common">Whiteleg shrimp</name>
    <name type="synonym">Litopenaeus vannamei</name>
    <dbReference type="NCBI Taxonomy" id="6689"/>
    <lineage>
        <taxon>Eukaryota</taxon>
        <taxon>Metazoa</taxon>
        <taxon>Ecdysozoa</taxon>
        <taxon>Arthropoda</taxon>
        <taxon>Crustacea</taxon>
        <taxon>Multicrustacea</taxon>
        <taxon>Malacostraca</taxon>
        <taxon>Eumalacostraca</taxon>
        <taxon>Eucarida</taxon>
        <taxon>Decapoda</taxon>
        <taxon>Dendrobranchiata</taxon>
        <taxon>Penaeoidea</taxon>
        <taxon>Penaeidae</taxon>
        <taxon>Penaeus</taxon>
    </lineage>
</organism>
<gene>
    <name evidence="2" type="ORF">C7M84_007750</name>
</gene>
<accession>A0A3R7MTS3</accession>
<feature type="region of interest" description="Disordered" evidence="1">
    <location>
        <begin position="39"/>
        <end position="80"/>
    </location>
</feature>
<feature type="compositionally biased region" description="Polar residues" evidence="1">
    <location>
        <begin position="408"/>
        <end position="433"/>
    </location>
</feature>
<feature type="compositionally biased region" description="Acidic residues" evidence="1">
    <location>
        <begin position="57"/>
        <end position="76"/>
    </location>
</feature>
<feature type="compositionally biased region" description="Basic and acidic residues" evidence="1">
    <location>
        <begin position="319"/>
        <end position="333"/>
    </location>
</feature>
<proteinExistence type="predicted"/>
<feature type="compositionally biased region" description="Polar residues" evidence="1">
    <location>
        <begin position="231"/>
        <end position="244"/>
    </location>
</feature>
<keyword evidence="3" id="KW-1185">Reference proteome</keyword>
<name>A0A3R7MTS3_PENVA</name>
<feature type="compositionally biased region" description="Polar residues" evidence="1">
    <location>
        <begin position="334"/>
        <end position="343"/>
    </location>
</feature>
<evidence type="ECO:0000313" key="3">
    <source>
        <dbReference type="Proteomes" id="UP000283509"/>
    </source>
</evidence>
<feature type="compositionally biased region" description="Basic and acidic residues" evidence="1">
    <location>
        <begin position="98"/>
        <end position="117"/>
    </location>
</feature>
<evidence type="ECO:0000256" key="1">
    <source>
        <dbReference type="SAM" id="MobiDB-lite"/>
    </source>
</evidence>
<dbReference type="OrthoDB" id="6419934at2759"/>
<dbReference type="EMBL" id="QCYY01000199">
    <property type="protein sequence ID" value="ROT85745.1"/>
    <property type="molecule type" value="Genomic_DNA"/>
</dbReference>
<feature type="compositionally biased region" description="Low complexity" evidence="1">
    <location>
        <begin position="39"/>
        <end position="48"/>
    </location>
</feature>